<dbReference type="GO" id="GO:0035539">
    <property type="term" value="F:8-oxo-7,8-dihydrodeoxyguanosine triphosphate pyrophosphatase activity"/>
    <property type="evidence" value="ECO:0007669"/>
    <property type="project" value="UniProtKB-EC"/>
</dbReference>
<evidence type="ECO:0000313" key="1">
    <source>
        <dbReference type="EMBL" id="MBB4910200.1"/>
    </source>
</evidence>
<dbReference type="AlphaFoldDB" id="A0A7W7VHM0"/>
<evidence type="ECO:0000313" key="2">
    <source>
        <dbReference type="Proteomes" id="UP000520767"/>
    </source>
</evidence>
<keyword evidence="2" id="KW-1185">Reference proteome</keyword>
<sequence length="154" mass="17411">MSETTIVLGAAIFRDHRLFVARRSQPPSMAGFWELPGDESTGDERGTLQDLFATEFGVALRPVDQILSDRVLLSWRDADSQTVDAALRVWRCQFPAEVTFADGEPRPNMYRYDDTSWVPVEELDSVGPWRDEARIAAGEIADWFLSDETWQGAD</sequence>
<dbReference type="Gene3D" id="3.90.79.10">
    <property type="entry name" value="Nucleoside Triphosphate Pyrophosphohydrolase"/>
    <property type="match status" value="1"/>
</dbReference>
<dbReference type="EMBL" id="JACHJQ010000007">
    <property type="protein sequence ID" value="MBB4910200.1"/>
    <property type="molecule type" value="Genomic_DNA"/>
</dbReference>
<dbReference type="RefSeq" id="WP_184814272.1">
    <property type="nucleotide sequence ID" value="NZ_JACHJQ010000007.1"/>
</dbReference>
<reference evidence="1 2" key="1">
    <citation type="submission" date="2020-08" db="EMBL/GenBank/DDBJ databases">
        <title>Genomic Encyclopedia of Type Strains, Phase III (KMG-III): the genomes of soil and plant-associated and newly described type strains.</title>
        <authorList>
            <person name="Whitman W."/>
        </authorList>
    </citation>
    <scope>NUCLEOTIDE SEQUENCE [LARGE SCALE GENOMIC DNA]</scope>
    <source>
        <strain evidence="1 2">CECT 8960</strain>
    </source>
</reference>
<gene>
    <name evidence="1" type="ORF">FHR82_006458</name>
</gene>
<dbReference type="Proteomes" id="UP000520767">
    <property type="component" value="Unassembled WGS sequence"/>
</dbReference>
<dbReference type="SUPFAM" id="SSF55811">
    <property type="entry name" value="Nudix"/>
    <property type="match status" value="1"/>
</dbReference>
<protein>
    <submittedName>
        <fullName evidence="1">8-oxo-dGTP diphosphatase</fullName>
        <ecNumber evidence="1">3.6.1.55</ecNumber>
    </submittedName>
</protein>
<name>A0A7W7VHM0_9PSEU</name>
<proteinExistence type="predicted"/>
<keyword evidence="1" id="KW-0378">Hydrolase</keyword>
<dbReference type="EC" id="3.6.1.55" evidence="1"/>
<accession>A0A7W7VHM0</accession>
<comment type="caution">
    <text evidence="1">The sequence shown here is derived from an EMBL/GenBank/DDBJ whole genome shotgun (WGS) entry which is preliminary data.</text>
</comment>
<dbReference type="InterPro" id="IPR015797">
    <property type="entry name" value="NUDIX_hydrolase-like_dom_sf"/>
</dbReference>
<organism evidence="1 2">
    <name type="scientific">Actinophytocola algeriensis</name>
    <dbReference type="NCBI Taxonomy" id="1768010"/>
    <lineage>
        <taxon>Bacteria</taxon>
        <taxon>Bacillati</taxon>
        <taxon>Actinomycetota</taxon>
        <taxon>Actinomycetes</taxon>
        <taxon>Pseudonocardiales</taxon>
        <taxon>Pseudonocardiaceae</taxon>
    </lineage>
</organism>